<dbReference type="CDD" id="cd06260">
    <property type="entry name" value="DUF820-like"/>
    <property type="match status" value="1"/>
</dbReference>
<gene>
    <name evidence="2" type="ORF">ABB55_21470</name>
</gene>
<dbReference type="EMBL" id="LJYW01000001">
    <property type="protein sequence ID" value="KPL54470.1"/>
    <property type="molecule type" value="Genomic_DNA"/>
</dbReference>
<dbReference type="AlphaFoldDB" id="A0A0P6WI53"/>
<evidence type="ECO:0000259" key="1">
    <source>
        <dbReference type="Pfam" id="PF05685"/>
    </source>
</evidence>
<dbReference type="Pfam" id="PF05685">
    <property type="entry name" value="Uma2"/>
    <property type="match status" value="1"/>
</dbReference>
<dbReference type="SUPFAM" id="SSF52980">
    <property type="entry name" value="Restriction endonuclease-like"/>
    <property type="match status" value="1"/>
</dbReference>
<dbReference type="InterPro" id="IPR008538">
    <property type="entry name" value="Uma2"/>
</dbReference>
<sequence>MNMRTVLSADGRLRRAFTVADVERMVEVGLIGPDERLEIVAGEILPMSPKGARHEALRVALLEHLFDHRPPGLRIASEPGWRLGETLYLEPDLLLYPSTIPLDRLRGPDALLVIEIADTTLGFDLGPKAAVYADQGVPEYWVIDAATRATHIHRRPGAEGYGEVEVVGAEAEARAAGAGVSVMMGALGEG</sequence>
<name>A0A0P6WI53_9HYPH</name>
<dbReference type="InterPro" id="IPR012296">
    <property type="entry name" value="Nuclease_put_TT1808"/>
</dbReference>
<reference evidence="2 3" key="2">
    <citation type="submission" date="2015-10" db="EMBL/GenBank/DDBJ databases">
        <title>Draft Genome Sequence of Prosthecomicrobium hirschii ATCC 27832.</title>
        <authorList>
            <person name="Daniel J."/>
            <person name="Givan S.A."/>
            <person name="Brun Y.V."/>
            <person name="Brown P.J."/>
        </authorList>
    </citation>
    <scope>NUCLEOTIDE SEQUENCE [LARGE SCALE GENOMIC DNA]</scope>
    <source>
        <strain evidence="2 3">16</strain>
    </source>
</reference>
<dbReference type="STRING" id="665126.ABB55_21470"/>
<protein>
    <recommendedName>
        <fullName evidence="1">Putative restriction endonuclease domain-containing protein</fullName>
    </recommendedName>
</protein>
<reference evidence="2 3" key="1">
    <citation type="submission" date="2015-09" db="EMBL/GenBank/DDBJ databases">
        <authorList>
            <person name="Jackson K.R."/>
            <person name="Lunt B.L."/>
            <person name="Fisher J.N.B."/>
            <person name="Gardner A.V."/>
            <person name="Bailey M.E."/>
            <person name="Deus L.M."/>
            <person name="Earl A.S."/>
            <person name="Gibby P.D."/>
            <person name="Hartmann K.A."/>
            <person name="Liu J.E."/>
            <person name="Manci A.M."/>
            <person name="Nielsen D.A."/>
            <person name="Solomon M.B."/>
            <person name="Breakwell D.P."/>
            <person name="Burnett S.H."/>
            <person name="Grose J.H."/>
        </authorList>
    </citation>
    <scope>NUCLEOTIDE SEQUENCE [LARGE SCALE GENOMIC DNA]</scope>
    <source>
        <strain evidence="2 3">16</strain>
    </source>
</reference>
<dbReference type="InterPro" id="IPR011335">
    <property type="entry name" value="Restrct_endonuc-II-like"/>
</dbReference>
<dbReference type="Proteomes" id="UP000048984">
    <property type="component" value="Unassembled WGS sequence"/>
</dbReference>
<evidence type="ECO:0000313" key="3">
    <source>
        <dbReference type="Proteomes" id="UP000048984"/>
    </source>
</evidence>
<organism evidence="2 3">
    <name type="scientific">Prosthecodimorpha hirschii</name>
    <dbReference type="NCBI Taxonomy" id="665126"/>
    <lineage>
        <taxon>Bacteria</taxon>
        <taxon>Pseudomonadati</taxon>
        <taxon>Pseudomonadota</taxon>
        <taxon>Alphaproteobacteria</taxon>
        <taxon>Hyphomicrobiales</taxon>
        <taxon>Ancalomicrobiaceae</taxon>
        <taxon>Prosthecodimorpha</taxon>
    </lineage>
</organism>
<accession>A0A0P6WI53</accession>
<comment type="caution">
    <text evidence="2">The sequence shown here is derived from an EMBL/GenBank/DDBJ whole genome shotgun (WGS) entry which is preliminary data.</text>
</comment>
<feature type="domain" description="Putative restriction endonuclease" evidence="1">
    <location>
        <begin position="31"/>
        <end position="170"/>
    </location>
</feature>
<dbReference type="PANTHER" id="PTHR35400">
    <property type="entry name" value="SLR1083 PROTEIN"/>
    <property type="match status" value="1"/>
</dbReference>
<dbReference type="PANTHER" id="PTHR35400:SF3">
    <property type="entry name" value="SLL1072 PROTEIN"/>
    <property type="match status" value="1"/>
</dbReference>
<dbReference type="RefSeq" id="WP_054360637.1">
    <property type="nucleotide sequence ID" value="NZ_LJYW01000001.1"/>
</dbReference>
<proteinExistence type="predicted"/>
<dbReference type="Gene3D" id="3.90.1570.10">
    <property type="entry name" value="tt1808, chain A"/>
    <property type="match status" value="1"/>
</dbReference>
<evidence type="ECO:0000313" key="2">
    <source>
        <dbReference type="EMBL" id="KPL54470.1"/>
    </source>
</evidence>
<keyword evidence="3" id="KW-1185">Reference proteome</keyword>